<keyword evidence="3" id="KW-0206">Cytoskeleton</keyword>
<keyword evidence="4" id="KW-0966">Cell projection</keyword>
<organism evidence="5 6">
    <name type="scientific">Lepisosteus oculatus</name>
    <name type="common">Spotted gar</name>
    <dbReference type="NCBI Taxonomy" id="7918"/>
    <lineage>
        <taxon>Eukaryota</taxon>
        <taxon>Metazoa</taxon>
        <taxon>Chordata</taxon>
        <taxon>Craniata</taxon>
        <taxon>Vertebrata</taxon>
        <taxon>Euteleostomi</taxon>
        <taxon>Actinopterygii</taxon>
        <taxon>Neopterygii</taxon>
        <taxon>Holostei</taxon>
        <taxon>Semionotiformes</taxon>
        <taxon>Lepisosteidae</taxon>
        <taxon>Lepisosteus</taxon>
    </lineage>
</organism>
<dbReference type="InParanoid" id="W5NN39"/>
<dbReference type="EMBL" id="AHAT01024879">
    <property type="status" value="NOT_ANNOTATED_CDS"/>
    <property type="molecule type" value="Genomic_DNA"/>
</dbReference>
<reference evidence="5" key="3">
    <citation type="submission" date="2025-09" db="UniProtKB">
        <authorList>
            <consortium name="Ensembl"/>
        </authorList>
    </citation>
    <scope>IDENTIFICATION</scope>
</reference>
<dbReference type="AlphaFoldDB" id="W5NN39"/>
<evidence type="ECO:0000313" key="5">
    <source>
        <dbReference type="Ensembl" id="ENSLOCP00000022048.1"/>
    </source>
</evidence>
<dbReference type="GO" id="GO:0005879">
    <property type="term" value="C:axonemal microtubule"/>
    <property type="evidence" value="ECO:0007669"/>
    <property type="project" value="InterPro"/>
</dbReference>
<keyword evidence="2" id="KW-0963">Cytoplasm</keyword>
<evidence type="ECO:0000313" key="6">
    <source>
        <dbReference type="Proteomes" id="UP000018468"/>
    </source>
</evidence>
<sequence length="113" mass="12285">DLKITKMSEAEVSISESPDLPPCVNPGNPVFSCMMKSGPSSALATTRNPLYRTSSSDYGVIPPTFETAPCSYHPVSQKFSKLLGSSGMYRNTSFNTCIDRSRVCDNPNLQNTL</sequence>
<dbReference type="Bgee" id="ENSLOCG00000017945">
    <property type="expression patterns" value="Expressed in mesonephros and 13 other cell types or tissues"/>
</dbReference>
<dbReference type="InterPro" id="IPR026507">
    <property type="entry name" value="PIRC1/2"/>
</dbReference>
<reference evidence="5" key="2">
    <citation type="submission" date="2025-08" db="UniProtKB">
        <authorList>
            <consortium name="Ensembl"/>
        </authorList>
    </citation>
    <scope>IDENTIFICATION</scope>
</reference>
<dbReference type="Pfam" id="PF14892">
    <property type="entry name" value="PIRC1_2"/>
    <property type="match status" value="1"/>
</dbReference>
<evidence type="ECO:0000256" key="2">
    <source>
        <dbReference type="ARBA" id="ARBA00022490"/>
    </source>
</evidence>
<dbReference type="eggNOG" id="ENOG502S7B5">
    <property type="taxonomic scope" value="Eukaryota"/>
</dbReference>
<evidence type="ECO:0000256" key="3">
    <source>
        <dbReference type="ARBA" id="ARBA00023212"/>
    </source>
</evidence>
<dbReference type="Ensembl" id="ENSLOCT00000022087.1">
    <property type="protein sequence ID" value="ENSLOCP00000022048.1"/>
    <property type="gene ID" value="ENSLOCG00000017945.1"/>
</dbReference>
<dbReference type="OMA" id="QFLPCNY"/>
<keyword evidence="6" id="KW-1185">Reference proteome</keyword>
<dbReference type="PANTHER" id="PTHR20899:SF4">
    <property type="entry name" value="PIERCER OF MICROTUBULE WALL 2 PROTEIN"/>
    <property type="match status" value="1"/>
</dbReference>
<name>W5NN39_LEPOC</name>
<dbReference type="Proteomes" id="UP000018468">
    <property type="component" value="Linkage group LG3"/>
</dbReference>
<proteinExistence type="predicted"/>
<comment type="subcellular location">
    <subcellularLocation>
        <location evidence="1">Cytoplasm</location>
        <location evidence="1">Cytoskeleton</location>
        <location evidence="1">Cilium axoneme</location>
    </subcellularLocation>
</comment>
<dbReference type="GeneTree" id="ENSGT00940000168208"/>
<protein>
    <submittedName>
        <fullName evidence="5">Linkage group 3 C15orf65 homolog</fullName>
    </submittedName>
</protein>
<dbReference type="HOGENOM" id="CLU_153970_0_0_1"/>
<reference evidence="6" key="1">
    <citation type="submission" date="2011-12" db="EMBL/GenBank/DDBJ databases">
        <title>The Draft Genome of Lepisosteus oculatus.</title>
        <authorList>
            <consortium name="The Broad Institute Genome Assembly &amp; Analysis Group"/>
            <consortium name="Computational R&amp;D Group"/>
            <consortium name="and Sequencing Platform"/>
            <person name="Di Palma F."/>
            <person name="Alfoldi J."/>
            <person name="Johnson J."/>
            <person name="Berlin A."/>
            <person name="Gnerre S."/>
            <person name="Jaffe D."/>
            <person name="MacCallum I."/>
            <person name="Young S."/>
            <person name="Walker B.J."/>
            <person name="Lander E.S."/>
            <person name="Lindblad-Toh K."/>
        </authorList>
    </citation>
    <scope>NUCLEOTIDE SEQUENCE [LARGE SCALE GENOMIC DNA]</scope>
</reference>
<evidence type="ECO:0000256" key="4">
    <source>
        <dbReference type="ARBA" id="ARBA00023273"/>
    </source>
</evidence>
<dbReference type="PANTHER" id="PTHR20899">
    <property type="entry name" value="PIERCE HOMOLOG"/>
    <property type="match status" value="1"/>
</dbReference>
<evidence type="ECO:0000256" key="1">
    <source>
        <dbReference type="ARBA" id="ARBA00004430"/>
    </source>
</evidence>
<dbReference type="GO" id="GO:0035082">
    <property type="term" value="P:axoneme assembly"/>
    <property type="evidence" value="ECO:0007669"/>
    <property type="project" value="InterPro"/>
</dbReference>
<accession>W5NN39</accession>
<dbReference type="STRING" id="7918.ENSLOCP00000022048"/>